<evidence type="ECO:0000256" key="1">
    <source>
        <dbReference type="SAM" id="Phobius"/>
    </source>
</evidence>
<gene>
    <name evidence="2" type="ORF">IMZ08_18260</name>
</gene>
<accession>A0ABR9QNG7</accession>
<keyword evidence="1" id="KW-0472">Membrane</keyword>
<keyword evidence="1" id="KW-0812">Transmembrane</keyword>
<feature type="transmembrane region" description="Helical" evidence="1">
    <location>
        <begin position="21"/>
        <end position="42"/>
    </location>
</feature>
<dbReference type="RefSeq" id="WP_193539132.1">
    <property type="nucleotide sequence ID" value="NZ_JADCLJ010000024.1"/>
</dbReference>
<sequence>MEKREVYCEACNREIKSRQELVVTTIFFSLVCYHDACFSKSIKGLKTLFVSNSPINGVAGTTYSIFLFLVAVLFFIFSPIYNILAILMLIVPTYRVLAWFMYERYLEP</sequence>
<dbReference type="EMBL" id="JADCLJ010000024">
    <property type="protein sequence ID" value="MBE4909984.1"/>
    <property type="molecule type" value="Genomic_DNA"/>
</dbReference>
<reference evidence="2 3" key="1">
    <citation type="submission" date="2020-10" db="EMBL/GenBank/DDBJ databases">
        <title>Bacillus sp. HD4P25, an endophyte from a halophyte.</title>
        <authorList>
            <person name="Sun J.-Q."/>
        </authorList>
    </citation>
    <scope>NUCLEOTIDE SEQUENCE [LARGE SCALE GENOMIC DNA]</scope>
    <source>
        <strain evidence="2 3">YIM 93174</strain>
    </source>
</reference>
<evidence type="ECO:0000313" key="2">
    <source>
        <dbReference type="EMBL" id="MBE4909984.1"/>
    </source>
</evidence>
<evidence type="ECO:0000313" key="3">
    <source>
        <dbReference type="Proteomes" id="UP001516662"/>
    </source>
</evidence>
<dbReference type="Proteomes" id="UP001516662">
    <property type="component" value="Unassembled WGS sequence"/>
</dbReference>
<proteinExistence type="predicted"/>
<feature type="transmembrane region" description="Helical" evidence="1">
    <location>
        <begin position="54"/>
        <end position="76"/>
    </location>
</feature>
<comment type="caution">
    <text evidence="2">The sequence shown here is derived from an EMBL/GenBank/DDBJ whole genome shotgun (WGS) entry which is preliminary data.</text>
</comment>
<protein>
    <submittedName>
        <fullName evidence="2">Uncharacterized protein</fullName>
    </submittedName>
</protein>
<feature type="transmembrane region" description="Helical" evidence="1">
    <location>
        <begin position="83"/>
        <end position="102"/>
    </location>
</feature>
<name>A0ABR9QNG7_9BACI</name>
<organism evidence="2 3">
    <name type="scientific">Litchfieldia luteola</name>
    <dbReference type="NCBI Taxonomy" id="682179"/>
    <lineage>
        <taxon>Bacteria</taxon>
        <taxon>Bacillati</taxon>
        <taxon>Bacillota</taxon>
        <taxon>Bacilli</taxon>
        <taxon>Bacillales</taxon>
        <taxon>Bacillaceae</taxon>
        <taxon>Litchfieldia</taxon>
    </lineage>
</organism>
<keyword evidence="3" id="KW-1185">Reference proteome</keyword>
<keyword evidence="1" id="KW-1133">Transmembrane helix</keyword>